<dbReference type="Gene3D" id="1.10.287.510">
    <property type="entry name" value="Helix hairpin bin"/>
    <property type="match status" value="1"/>
</dbReference>
<sequence>MRFTRLSLSNFKCYADAAVSLDPGVTVIHGLNGSGKSSLLDACFFALYGTTALDTTLADAVTIGAETAEIDLHFEHAGGDYHVHRRIRASGGRAQTAACVLETPTDRIDGVTDVEAHISGLLRMDAEAFVNCAYVRQGEVNKLINAAPSTRQDMIDALLQLGKLEEYRQRAGDARLGVEDVKSNVEGQLDRLADQIADKEAADPHDRLASHNTALAEVTADIEHFEAEREQARQTRDDAADVLERYEESRTALADVEETIADVREAVAEAERERETLADRVSDHRERASDLDDEAAALAADLGLDDPDAEDASAERDAVADQREAVAERVREVAPAVSRLTEQADSAADDAATLDERAETLREEAAALDAEADDAAAKRDDAAARIEALDADIEAAMAAFDDAPVAFGAAEAFLDDATAERDELRERVATLRADRQSAADRVAEAEALLDEGKCPECGQPVEGAPHVERVTDDRERVAELDAELADVEDELDAVAQRVDRGESLVAAEDRVDDLEQQRERAVERRDEQADIADAKRDQAAEKRDRAADLDAEAEDARADAAAKRDAADEKRETLAALNADQTALKERLDALADLVDRLEAAADAREAAQRLAEKRAALAAQNEQRRDRLSELRERKRTLDSEFDADRIETARADKDRAEDYLEQVEPKLQALREDRDDLQAKIGAAENAIAELESLREEHERVQSRHQDLQAVHDEVTALETMYGELRAELRQQNVSKLERLLNETFELVYQNDSYARIELSGEYELTVYQKDGEPLEPAQLSGGERALFNLSLRTAVYRLLAEGIEGDAPLPPLILDEPTVFLDSGHVSQLVELVESMRRLGVEQIVVVSHDDELVAAADDVVRVAKDATSNRSRVSTPEHI</sequence>
<protein>
    <recommendedName>
        <fullName evidence="10">DNA double-strand break repair Rad50 ATPase</fullName>
    </recommendedName>
</protein>
<evidence type="ECO:0000256" key="12">
    <source>
        <dbReference type="SAM" id="MobiDB-lite"/>
    </source>
</evidence>
<evidence type="ECO:0000256" key="6">
    <source>
        <dbReference type="ARBA" id="ARBA00022840"/>
    </source>
</evidence>
<feature type="region of interest" description="Disordered" evidence="12">
    <location>
        <begin position="305"/>
        <end position="326"/>
    </location>
</feature>
<dbReference type="RefSeq" id="WP_010902341.1">
    <property type="nucleotide sequence ID" value="NZ_VRYN01000002.1"/>
</dbReference>
<dbReference type="PANTHER" id="PTHR32114:SF2">
    <property type="entry name" value="ABC TRANSPORTER ABCH.3"/>
    <property type="match status" value="1"/>
</dbReference>
<evidence type="ECO:0000256" key="11">
    <source>
        <dbReference type="PROSITE-ProRule" id="PRU00471"/>
    </source>
</evidence>
<feature type="binding site" evidence="10 11">
    <location>
        <position position="457"/>
    </location>
    <ligand>
        <name>Zn(2+)</name>
        <dbReference type="ChEBI" id="CHEBI:29105"/>
    </ligand>
</feature>
<evidence type="ECO:0000313" key="15">
    <source>
        <dbReference type="EMBL" id="TYO76630.1"/>
    </source>
</evidence>
<keyword evidence="3 10" id="KW-0227">DNA damage</keyword>
<comment type="caution">
    <text evidence="10">Lacks conserved residue(s) required for the propagation of feature annotation.</text>
</comment>
<feature type="binding site" evidence="10">
    <location>
        <position position="12"/>
    </location>
    <ligand>
        <name>ATP</name>
        <dbReference type="ChEBI" id="CHEBI:30616"/>
    </ligand>
</feature>
<feature type="binding site" evidence="10">
    <location>
        <begin position="32"/>
        <end position="38"/>
    </location>
    <ligand>
        <name>ATP</name>
        <dbReference type="ChEBI" id="CHEBI:30616"/>
    </ligand>
</feature>
<feature type="compositionally biased region" description="Basic and acidic residues" evidence="12">
    <location>
        <begin position="313"/>
        <end position="326"/>
    </location>
</feature>
<feature type="region of interest" description="Disordered" evidence="12">
    <location>
        <begin position="271"/>
        <end position="290"/>
    </location>
</feature>
<dbReference type="Gene3D" id="3.40.50.300">
    <property type="entry name" value="P-loop containing nucleotide triphosphate hydrolases"/>
    <property type="match status" value="2"/>
</dbReference>
<dbReference type="InterPro" id="IPR022982">
    <property type="entry name" value="Rad50_ATPase_archaeal"/>
</dbReference>
<evidence type="ECO:0000256" key="8">
    <source>
        <dbReference type="ARBA" id="ARBA00023204"/>
    </source>
</evidence>
<dbReference type="InterPro" id="IPR038729">
    <property type="entry name" value="Rad50/SbcC_AAA"/>
</dbReference>
<comment type="subunit">
    <text evidence="10">Homodimer. Forms a heterotetramer composed of two Mre11 subunits and two Rad50 subunits.</text>
</comment>
<dbReference type="NCBIfam" id="NF041035">
    <property type="entry name" value="Rad50_Halo"/>
    <property type="match status" value="1"/>
</dbReference>
<accession>A0A4D6GVH3</accession>
<evidence type="ECO:0000256" key="3">
    <source>
        <dbReference type="ARBA" id="ARBA00022763"/>
    </source>
</evidence>
<dbReference type="SUPFAM" id="SSF75712">
    <property type="entry name" value="Rad50 coiled-coil Zn hook"/>
    <property type="match status" value="1"/>
</dbReference>
<evidence type="ECO:0000313" key="17">
    <source>
        <dbReference type="Proteomes" id="UP000323075"/>
    </source>
</evidence>
<dbReference type="GeneID" id="68693417"/>
<feature type="region of interest" description="Disordered" evidence="12">
    <location>
        <begin position="508"/>
        <end position="565"/>
    </location>
</feature>
<dbReference type="HAMAP" id="MF_00449">
    <property type="entry name" value="RAD50"/>
    <property type="match status" value="1"/>
</dbReference>
<keyword evidence="15" id="KW-0269">Exonuclease</keyword>
<dbReference type="InterPro" id="IPR013134">
    <property type="entry name" value="Zn_hook_RAD50"/>
</dbReference>
<dbReference type="InterPro" id="IPR027417">
    <property type="entry name" value="P-loop_NTPase"/>
</dbReference>
<evidence type="ECO:0000259" key="13">
    <source>
        <dbReference type="PROSITE" id="PS51131"/>
    </source>
</evidence>
<reference evidence="14 16" key="1">
    <citation type="journal article" date="2019" name="Microbiol. Resour. Announc.">
        <title>The Genome Sequence of the Halobacterium salinarum Type Strain Is Closely Related to That of Laboratory Strains NRC-1 and R1.</title>
        <authorList>
            <person name="Pfeiffer F."/>
            <person name="Marchfelder A."/>
            <person name="Habermann B."/>
            <person name="Dyall-Smith M.L."/>
        </authorList>
    </citation>
    <scope>NUCLEOTIDE SEQUENCE [LARGE SCALE GENOMIC DNA]</scope>
    <source>
        <strain evidence="14">91-R6</strain>
        <strain evidence="16">ATCC 33171 / DSM 3754 / JCM 8978 / NBRC 102687 / NCIMB 764 / 91-R6</strain>
    </source>
</reference>
<dbReference type="GO" id="GO:0008270">
    <property type="term" value="F:zinc ion binding"/>
    <property type="evidence" value="ECO:0007669"/>
    <property type="project" value="UniProtKB-UniRule"/>
</dbReference>
<dbReference type="InterPro" id="IPR053480">
    <property type="entry name" value="DSB_repair_ATPase"/>
</dbReference>
<dbReference type="GO" id="GO:0006302">
    <property type="term" value="P:double-strand break repair"/>
    <property type="evidence" value="ECO:0007669"/>
    <property type="project" value="UniProtKB-UniRule"/>
</dbReference>
<dbReference type="EMBL" id="CP038631">
    <property type="protein sequence ID" value="QCC44322.1"/>
    <property type="molecule type" value="Genomic_DNA"/>
</dbReference>
<evidence type="ECO:0000256" key="5">
    <source>
        <dbReference type="ARBA" id="ARBA00022833"/>
    </source>
</evidence>
<dbReference type="Pfam" id="PF13476">
    <property type="entry name" value="AAA_23"/>
    <property type="match status" value="1"/>
</dbReference>
<evidence type="ECO:0000256" key="10">
    <source>
        <dbReference type="HAMAP-Rule" id="MF_00449"/>
    </source>
</evidence>
<dbReference type="GO" id="GO:0004527">
    <property type="term" value="F:exonuclease activity"/>
    <property type="evidence" value="ECO:0007669"/>
    <property type="project" value="UniProtKB-KW"/>
</dbReference>
<comment type="similarity">
    <text evidence="9">Belongs to the Sph1/Sph2 family.</text>
</comment>
<feature type="domain" description="Zinc-hook" evidence="13">
    <location>
        <begin position="407"/>
        <end position="506"/>
    </location>
</feature>
<keyword evidence="8 10" id="KW-0234">DNA repair</keyword>
<dbReference type="SUPFAM" id="SSF52540">
    <property type="entry name" value="P-loop containing nucleoside triphosphate hydrolases"/>
    <property type="match status" value="1"/>
</dbReference>
<keyword evidence="2 10" id="KW-0547">Nucleotide-binding</keyword>
<comment type="function">
    <text evidence="10">Part of the Rad50/Mre11 complex, which is involved in the early steps of DNA double-strand break (DSB) repair. Rad50 controls the balance between DNA end bridging and DNA resection via ATP-dependent structural rearrangements of the Rad50/Mre11 complex.</text>
</comment>
<dbReference type="EMBL" id="VRYN01000002">
    <property type="protein sequence ID" value="TYO76630.1"/>
    <property type="molecule type" value="Genomic_DNA"/>
</dbReference>
<gene>
    <name evidence="10 14" type="primary">rad50</name>
    <name evidence="15" type="ORF">APQ99_01271</name>
    <name evidence="14" type="ORF">HBSAL_02975</name>
</gene>
<evidence type="ECO:0000256" key="2">
    <source>
        <dbReference type="ARBA" id="ARBA00022741"/>
    </source>
</evidence>
<keyword evidence="15" id="KW-0540">Nuclease</keyword>
<dbReference type="PROSITE" id="PS51131">
    <property type="entry name" value="ZN_HOOK"/>
    <property type="match status" value="1"/>
</dbReference>
<keyword evidence="4 10" id="KW-0378">Hydrolase</keyword>
<keyword evidence="5 10" id="KW-0862">Zinc</keyword>
<evidence type="ECO:0000313" key="14">
    <source>
        <dbReference type="EMBL" id="QCC44322.1"/>
    </source>
</evidence>
<proteinExistence type="inferred from homology"/>
<dbReference type="AlphaFoldDB" id="A0A4D6GVH3"/>
<evidence type="ECO:0000256" key="1">
    <source>
        <dbReference type="ARBA" id="ARBA00022723"/>
    </source>
</evidence>
<name>A0A4D6GVH3_HALS9</name>
<comment type="domain">
    <text evidence="10">The two conserved Cys that bind zinc constitute the zinc-hook, which separates the large intramolecular coiled coil regions. The 2 Cys residues coordinate one molecule of zinc with the help of the 2 Cys residues of the zinc-hook of another Rad50 molecule, thereby forming a V-shaped homodimer.</text>
</comment>
<dbReference type="GO" id="GO:0005524">
    <property type="term" value="F:ATP binding"/>
    <property type="evidence" value="ECO:0007669"/>
    <property type="project" value="UniProtKB-UniRule"/>
</dbReference>
<keyword evidence="6 10" id="KW-0067">ATP-binding</keyword>
<comment type="cofactor">
    <cofactor evidence="10">
        <name>Zn(2+)</name>
        <dbReference type="ChEBI" id="CHEBI:29105"/>
    </cofactor>
    <text evidence="10">Binds 1 zinc ion per homodimer.</text>
</comment>
<dbReference type="Proteomes" id="UP000296216">
    <property type="component" value="Chromosome"/>
</dbReference>
<feature type="binding site" evidence="10">
    <location>
        <position position="137"/>
    </location>
    <ligand>
        <name>ATP</name>
        <dbReference type="ChEBI" id="CHEBI:30616"/>
    </ligand>
</feature>
<keyword evidence="1 10" id="KW-0479">Metal-binding</keyword>
<reference evidence="14" key="3">
    <citation type="journal article" name="MicrobiologyOpen">
        <title>Whole-genome comparison between the type strain of Halobacterium salinarum (DSM 3754(T)) and the laboratory strains R1 and NRC-1.</title>
        <authorList>
            <person name="Pfeiffer F."/>
            <person name="Losensky G."/>
            <person name="Marchfelder A."/>
            <person name="Habermann B."/>
            <person name="Dyall-Smith M."/>
        </authorList>
    </citation>
    <scope>NUCLEOTIDE SEQUENCE</scope>
    <source>
        <strain evidence="14">91-R6</strain>
    </source>
</reference>
<organism evidence="14 16">
    <name type="scientific">Halobacterium salinarum (strain ATCC 33171 / DSM 3754 / JCM 8978 / NBRC 102687 / NCIMB 764 / 91-R6)</name>
    <dbReference type="NCBI Taxonomy" id="2597657"/>
    <lineage>
        <taxon>Archaea</taxon>
        <taxon>Methanobacteriati</taxon>
        <taxon>Methanobacteriota</taxon>
        <taxon>Stenosarchaea group</taxon>
        <taxon>Halobacteria</taxon>
        <taxon>Halobacteriales</taxon>
        <taxon>Halobacteriaceae</taxon>
        <taxon>Halobacterium</taxon>
    </lineage>
</organism>
<dbReference type="GO" id="GO:0016887">
    <property type="term" value="F:ATP hydrolysis activity"/>
    <property type="evidence" value="ECO:0007669"/>
    <property type="project" value="UniProtKB-UniRule"/>
</dbReference>
<evidence type="ECO:0000256" key="7">
    <source>
        <dbReference type="ARBA" id="ARBA00023054"/>
    </source>
</evidence>
<keyword evidence="7" id="KW-0175">Coiled coil</keyword>
<evidence type="ECO:0000256" key="4">
    <source>
        <dbReference type="ARBA" id="ARBA00022801"/>
    </source>
</evidence>
<reference evidence="15 17" key="2">
    <citation type="submission" date="2019-07" db="EMBL/GenBank/DDBJ databases">
        <title>Genomic Encyclopedia of Archaeal and Bacterial Type Strains, Phase II (KMG-II): from individual species to whole genera.</title>
        <authorList>
            <person name="Goeker M."/>
        </authorList>
    </citation>
    <scope>NUCLEOTIDE SEQUENCE [LARGE SCALE GENOMIC DNA]</scope>
    <source>
        <strain evidence="15 17">DSM 3754</strain>
    </source>
</reference>
<comment type="similarity">
    <text evidence="10">Belongs to the SMC family. RAD50 subfamily.</text>
</comment>
<dbReference type="NCBIfam" id="NF002572">
    <property type="entry name" value="PRK02224.1"/>
    <property type="match status" value="1"/>
</dbReference>
<evidence type="ECO:0000256" key="9">
    <source>
        <dbReference type="ARBA" id="ARBA00049666"/>
    </source>
</evidence>
<dbReference type="Proteomes" id="UP000323075">
    <property type="component" value="Unassembled WGS sequence"/>
</dbReference>
<dbReference type="PANTHER" id="PTHR32114">
    <property type="entry name" value="ABC TRANSPORTER ABCH.3"/>
    <property type="match status" value="1"/>
</dbReference>
<feature type="binding site" evidence="10 11">
    <location>
        <position position="454"/>
    </location>
    <ligand>
        <name>Zn(2+)</name>
        <dbReference type="ChEBI" id="CHEBI:29105"/>
    </ligand>
</feature>
<evidence type="ECO:0000313" key="16">
    <source>
        <dbReference type="Proteomes" id="UP000296216"/>
    </source>
</evidence>